<reference evidence="1" key="1">
    <citation type="journal article" date="2021" name="Microb. Physiol.">
        <title>Proteogenomic Insights into the Physiology of Marine, Sulfate-Reducing, Filamentous Desulfonema limicola and Desulfonema magnum.</title>
        <authorList>
            <person name="Schnaars V."/>
            <person name="Wohlbrand L."/>
            <person name="Scheve S."/>
            <person name="Hinrichs C."/>
            <person name="Reinhardt R."/>
            <person name="Rabus R."/>
        </authorList>
    </citation>
    <scope>NUCLEOTIDE SEQUENCE</scope>
    <source>
        <strain evidence="1">4be13</strain>
    </source>
</reference>
<sequence length="61" mass="7241">MAIWKYRTRELTAFQVGELLGHTSRWETDAFLKKHHCYGYTEEDFEQDGKTLDKLFEEALG</sequence>
<name>A0A975BJ83_9BACT</name>
<dbReference type="InterPro" id="IPR005368">
    <property type="entry name" value="UPF0175"/>
</dbReference>
<dbReference type="AlphaFoldDB" id="A0A975BJ83"/>
<protein>
    <submittedName>
        <fullName evidence="1">UPF0175</fullName>
    </submittedName>
</protein>
<accession>A0A975BJ83</accession>
<gene>
    <name evidence="1" type="ORF">dnm_023190</name>
</gene>
<evidence type="ECO:0000313" key="2">
    <source>
        <dbReference type="Proteomes" id="UP000663722"/>
    </source>
</evidence>
<evidence type="ECO:0000313" key="1">
    <source>
        <dbReference type="EMBL" id="QTA86298.1"/>
    </source>
</evidence>
<organism evidence="1 2">
    <name type="scientific">Desulfonema magnum</name>
    <dbReference type="NCBI Taxonomy" id="45655"/>
    <lineage>
        <taxon>Bacteria</taxon>
        <taxon>Pseudomonadati</taxon>
        <taxon>Thermodesulfobacteriota</taxon>
        <taxon>Desulfobacteria</taxon>
        <taxon>Desulfobacterales</taxon>
        <taxon>Desulfococcaceae</taxon>
        <taxon>Desulfonema</taxon>
    </lineage>
</organism>
<dbReference type="KEGG" id="dmm:dnm_023190"/>
<dbReference type="Proteomes" id="UP000663722">
    <property type="component" value="Chromosome"/>
</dbReference>
<keyword evidence="2" id="KW-1185">Reference proteome</keyword>
<dbReference type="EMBL" id="CP061800">
    <property type="protein sequence ID" value="QTA86298.1"/>
    <property type="molecule type" value="Genomic_DNA"/>
</dbReference>
<proteinExistence type="predicted"/>
<dbReference type="Pfam" id="PF03683">
    <property type="entry name" value="UPF0175"/>
    <property type="match status" value="1"/>
</dbReference>